<dbReference type="GO" id="GO:0047499">
    <property type="term" value="F:calcium-independent phospholipase A2 activity"/>
    <property type="evidence" value="ECO:0007669"/>
    <property type="project" value="TreeGrafter"/>
</dbReference>
<dbReference type="Gene3D" id="3.40.1090.10">
    <property type="entry name" value="Cytosolic phospholipase A2 catalytic domain"/>
    <property type="match status" value="1"/>
</dbReference>
<dbReference type="PROSITE" id="PS51635">
    <property type="entry name" value="PNPLA"/>
    <property type="match status" value="1"/>
</dbReference>
<proteinExistence type="predicted"/>
<dbReference type="EMBL" id="JACKRN010000740">
    <property type="protein sequence ID" value="MCV7072708.1"/>
    <property type="molecule type" value="Genomic_DNA"/>
</dbReference>
<keyword evidence="3 4" id="KW-0443">Lipid metabolism</keyword>
<dbReference type="CDD" id="cd07199">
    <property type="entry name" value="Pat17_PNPLA8_PNPLA9_like"/>
    <property type="match status" value="1"/>
</dbReference>
<feature type="active site" description="Proton acceptor" evidence="4">
    <location>
        <position position="201"/>
    </location>
</feature>
<reference evidence="6" key="1">
    <citation type="submission" date="2020-07" db="EMBL/GenBank/DDBJ databases">
        <authorList>
            <person name="Pettersson B.M.F."/>
            <person name="Behra P.R.K."/>
            <person name="Ramesh M."/>
            <person name="Das S."/>
            <person name="Dasgupta S."/>
            <person name="Kirsebom L.A."/>
        </authorList>
    </citation>
    <scope>NUCLEOTIDE SEQUENCE</scope>
    <source>
        <strain evidence="6">DSM 45406</strain>
    </source>
</reference>
<evidence type="ECO:0000313" key="6">
    <source>
        <dbReference type="EMBL" id="MCV7072708.1"/>
    </source>
</evidence>
<dbReference type="InterPro" id="IPR002641">
    <property type="entry name" value="PNPLA_dom"/>
</dbReference>
<dbReference type="SUPFAM" id="SSF52151">
    <property type="entry name" value="FabD/lysophospholipase-like"/>
    <property type="match status" value="1"/>
</dbReference>
<evidence type="ECO:0000313" key="7">
    <source>
        <dbReference type="Proteomes" id="UP001140272"/>
    </source>
</evidence>
<organism evidence="6 7">
    <name type="scientific">Mycolicibacterium rufum</name>
    <dbReference type="NCBI Taxonomy" id="318424"/>
    <lineage>
        <taxon>Bacteria</taxon>
        <taxon>Bacillati</taxon>
        <taxon>Actinomycetota</taxon>
        <taxon>Actinomycetes</taxon>
        <taxon>Mycobacteriales</taxon>
        <taxon>Mycobacteriaceae</taxon>
        <taxon>Mycolicibacterium</taxon>
    </lineage>
</organism>
<evidence type="ECO:0000256" key="3">
    <source>
        <dbReference type="ARBA" id="ARBA00023098"/>
    </source>
</evidence>
<feature type="short sequence motif" description="GXSXG" evidence="4">
    <location>
        <begin position="37"/>
        <end position="41"/>
    </location>
</feature>
<comment type="caution">
    <text evidence="6">The sequence shown here is derived from an EMBL/GenBank/DDBJ whole genome shotgun (WGS) entry which is preliminary data.</text>
</comment>
<gene>
    <name evidence="6" type="ORF">H7H73_22435</name>
</gene>
<dbReference type="GO" id="GO:0016042">
    <property type="term" value="P:lipid catabolic process"/>
    <property type="evidence" value="ECO:0007669"/>
    <property type="project" value="UniProtKB-UniRule"/>
</dbReference>
<dbReference type="InterPro" id="IPR016035">
    <property type="entry name" value="Acyl_Trfase/lysoPLipase"/>
</dbReference>
<keyword evidence="1 4" id="KW-0378">Hydrolase</keyword>
<sequence length="311" mass="33044">MSIDGGGTRGYLPALVLQELERRAKRPASDLFDLIVGTSTGGIIGIGLAAGRSATELAQFYPRYGRAIFGGSDTRPRWKQRLFGTTGDFARDWESSLRKIGSPFGGDPGGGGNARHSADGLDAALGEVLGEMTLAQVSTPLIATTFDAASGVPVLLTSRDAAKSADRDLPLRLVARATSAAPTFFPPLETTWAGATRRFIDGGVWANNPAHLGMLEAITSASADPRSVTLVSLGTGAAPTRPSFQLDLSWISAAMDTVALATTVHTGHTLCQRYLSPDRYHRLQVTDPGIAARWTIRLPSGWPHLPQRRID</sequence>
<dbReference type="Pfam" id="PF01734">
    <property type="entry name" value="Patatin"/>
    <property type="match status" value="1"/>
</dbReference>
<evidence type="ECO:0000256" key="1">
    <source>
        <dbReference type="ARBA" id="ARBA00022801"/>
    </source>
</evidence>
<keyword evidence="2 4" id="KW-0442">Lipid degradation</keyword>
<protein>
    <submittedName>
        <fullName evidence="6">Patatin-like phospholipase family protein</fullName>
    </submittedName>
</protein>
<dbReference type="PANTHER" id="PTHR24185:SF1">
    <property type="entry name" value="CALCIUM-INDEPENDENT PHOSPHOLIPASE A2-GAMMA"/>
    <property type="match status" value="1"/>
</dbReference>
<feature type="short sequence motif" description="GXGXXG" evidence="4">
    <location>
        <begin position="5"/>
        <end position="10"/>
    </location>
</feature>
<dbReference type="GO" id="GO:0016020">
    <property type="term" value="C:membrane"/>
    <property type="evidence" value="ECO:0007669"/>
    <property type="project" value="TreeGrafter"/>
</dbReference>
<evidence type="ECO:0000256" key="2">
    <source>
        <dbReference type="ARBA" id="ARBA00022963"/>
    </source>
</evidence>
<feature type="domain" description="PNPLA" evidence="5">
    <location>
        <begin position="1"/>
        <end position="214"/>
    </location>
</feature>
<dbReference type="Proteomes" id="UP001140272">
    <property type="component" value="Unassembled WGS sequence"/>
</dbReference>
<name>A0A9X2YFC6_9MYCO</name>
<evidence type="ECO:0000256" key="4">
    <source>
        <dbReference type="PROSITE-ProRule" id="PRU01161"/>
    </source>
</evidence>
<feature type="active site" description="Nucleophile" evidence="4">
    <location>
        <position position="39"/>
    </location>
</feature>
<evidence type="ECO:0000259" key="5">
    <source>
        <dbReference type="PROSITE" id="PS51635"/>
    </source>
</evidence>
<feature type="short sequence motif" description="DGA/G" evidence="4">
    <location>
        <begin position="201"/>
        <end position="203"/>
    </location>
</feature>
<reference evidence="6" key="2">
    <citation type="journal article" date="2022" name="BMC Genomics">
        <title>Comparative genome analysis of mycobacteria focusing on tRNA and non-coding RNA.</title>
        <authorList>
            <person name="Behra P.R.K."/>
            <person name="Pettersson B.M.F."/>
            <person name="Ramesh M."/>
            <person name="Das S."/>
            <person name="Dasgupta S."/>
            <person name="Kirsebom L.A."/>
        </authorList>
    </citation>
    <scope>NUCLEOTIDE SEQUENCE</scope>
    <source>
        <strain evidence="6">DSM 45406</strain>
    </source>
</reference>
<dbReference type="PANTHER" id="PTHR24185">
    <property type="entry name" value="CALCIUM-INDEPENDENT PHOSPHOLIPASE A2-GAMMA"/>
    <property type="match status" value="1"/>
</dbReference>
<accession>A0A9X2YFC6</accession>
<dbReference type="GO" id="GO:0019369">
    <property type="term" value="P:arachidonate metabolic process"/>
    <property type="evidence" value="ECO:0007669"/>
    <property type="project" value="TreeGrafter"/>
</dbReference>
<dbReference type="AlphaFoldDB" id="A0A9X2YFC6"/>